<dbReference type="AlphaFoldDB" id="A0A5J4KBD2"/>
<keyword evidence="2" id="KW-1185">Reference proteome</keyword>
<name>A0A5J4KBD2_9CHLR</name>
<protein>
    <submittedName>
        <fullName evidence="1">Uncharacterized protein</fullName>
    </submittedName>
</protein>
<dbReference type="RefSeq" id="WP_151730259.1">
    <property type="nucleotide sequence ID" value="NZ_BKZV01000011.1"/>
</dbReference>
<sequence length="176" mass="20652">MSRHRHRRQRSRRPTNNLLAGLSPVLIPGPLEWALTGRTIEDLQLLTITLLSPRAQQLWQHWQEERDPRFPTSTSGRLGKGDRHLLKLLVELQQGLDLLQARCQETIARDPEQPIYFHTSEIPRLRRLLSLTDRMLQQVQHSVSPESATLQLKLGQRLIRYLARTLRDHPRREHLN</sequence>
<evidence type="ECO:0000313" key="2">
    <source>
        <dbReference type="Proteomes" id="UP000334820"/>
    </source>
</evidence>
<evidence type="ECO:0000313" key="1">
    <source>
        <dbReference type="EMBL" id="GER85828.1"/>
    </source>
</evidence>
<accession>A0A5J4KBD2</accession>
<reference evidence="1 2" key="1">
    <citation type="journal article" date="2019" name="Int. J. Syst. Evol. Microbiol.">
        <title>Thermogemmatispora aurantia sp. nov. and Thermogemmatispora argillosa sp. nov., within the class Ktedonobacteria, and emended description of the genus Thermogemmatispora.</title>
        <authorList>
            <person name="Zheng Y."/>
            <person name="Wang C.M."/>
            <person name="Sakai Y."/>
            <person name="Abe K."/>
            <person name="Yokota A."/>
            <person name="Yabe S."/>
        </authorList>
    </citation>
    <scope>NUCLEOTIDE SEQUENCE [LARGE SCALE GENOMIC DNA]</scope>
    <source>
        <strain evidence="1 2">A1-2</strain>
    </source>
</reference>
<proteinExistence type="predicted"/>
<organism evidence="1 2">
    <name type="scientific">Thermogemmatispora aurantia</name>
    <dbReference type="NCBI Taxonomy" id="2045279"/>
    <lineage>
        <taxon>Bacteria</taxon>
        <taxon>Bacillati</taxon>
        <taxon>Chloroflexota</taxon>
        <taxon>Ktedonobacteria</taxon>
        <taxon>Thermogemmatisporales</taxon>
        <taxon>Thermogemmatisporaceae</taxon>
        <taxon>Thermogemmatispora</taxon>
    </lineage>
</organism>
<dbReference type="Proteomes" id="UP000334820">
    <property type="component" value="Unassembled WGS sequence"/>
</dbReference>
<dbReference type="EMBL" id="BKZV01000011">
    <property type="protein sequence ID" value="GER85828.1"/>
    <property type="molecule type" value="Genomic_DNA"/>
</dbReference>
<gene>
    <name evidence="1" type="ORF">KTAU_44620</name>
</gene>
<comment type="caution">
    <text evidence="1">The sequence shown here is derived from an EMBL/GenBank/DDBJ whole genome shotgun (WGS) entry which is preliminary data.</text>
</comment>